<name>Q21S74_ALBFT</name>
<dbReference type="SUPFAM" id="SSF51735">
    <property type="entry name" value="NAD(P)-binding Rossmann-fold domains"/>
    <property type="match status" value="1"/>
</dbReference>
<dbReference type="InterPro" id="IPR028939">
    <property type="entry name" value="P5C_Rdtase_cat_N"/>
</dbReference>
<feature type="domain" description="Pyrroline-5-carboxylate reductase dimerisation" evidence="9">
    <location>
        <begin position="160"/>
        <end position="264"/>
    </location>
</feature>
<proteinExistence type="inferred from homology"/>
<evidence type="ECO:0000313" key="10">
    <source>
        <dbReference type="EMBL" id="ABD71379.1"/>
    </source>
</evidence>
<dbReference type="SUPFAM" id="SSF48179">
    <property type="entry name" value="6-phosphogluconate dehydrogenase C-terminal domain-like"/>
    <property type="match status" value="1"/>
</dbReference>
<keyword evidence="11" id="KW-1185">Reference proteome</keyword>
<evidence type="ECO:0000313" key="11">
    <source>
        <dbReference type="Proteomes" id="UP000008332"/>
    </source>
</evidence>
<evidence type="ECO:0000256" key="3">
    <source>
        <dbReference type="ARBA" id="ARBA00023002"/>
    </source>
</evidence>
<gene>
    <name evidence="4" type="primary">proC</name>
    <name evidence="10" type="ordered locus">Rfer_3679</name>
</gene>
<comment type="catalytic activity">
    <reaction evidence="4 7">
        <text>L-proline + NADP(+) = (S)-1-pyrroline-5-carboxylate + NADPH + 2 H(+)</text>
        <dbReference type="Rhea" id="RHEA:14109"/>
        <dbReference type="ChEBI" id="CHEBI:15378"/>
        <dbReference type="ChEBI" id="CHEBI:17388"/>
        <dbReference type="ChEBI" id="CHEBI:57783"/>
        <dbReference type="ChEBI" id="CHEBI:58349"/>
        <dbReference type="ChEBI" id="CHEBI:60039"/>
        <dbReference type="EC" id="1.5.1.2"/>
    </reaction>
</comment>
<dbReference type="HOGENOM" id="CLU_042344_0_1_4"/>
<dbReference type="NCBIfam" id="TIGR00112">
    <property type="entry name" value="proC"/>
    <property type="match status" value="1"/>
</dbReference>
<evidence type="ECO:0000256" key="6">
    <source>
        <dbReference type="PIRSR" id="PIRSR000193-1"/>
    </source>
</evidence>
<dbReference type="OrthoDB" id="9805754at2"/>
<keyword evidence="4 7" id="KW-0028">Amino-acid biosynthesis</keyword>
<dbReference type="EC" id="1.5.1.2" evidence="4 5"/>
<dbReference type="Gene3D" id="1.10.3730.10">
    <property type="entry name" value="ProC C-terminal domain-like"/>
    <property type="match status" value="1"/>
</dbReference>
<dbReference type="Gene3D" id="3.40.50.720">
    <property type="entry name" value="NAD(P)-binding Rossmann-like Domain"/>
    <property type="match status" value="1"/>
</dbReference>
<accession>Q21S74</accession>
<dbReference type="Pfam" id="PF03807">
    <property type="entry name" value="F420_oxidored"/>
    <property type="match status" value="1"/>
</dbReference>
<reference evidence="11" key="1">
    <citation type="submission" date="2006-02" db="EMBL/GenBank/DDBJ databases">
        <title>Complete sequence of chromosome of Rhodoferax ferrireducens DSM 15236.</title>
        <authorList>
            <person name="Copeland A."/>
            <person name="Lucas S."/>
            <person name="Lapidus A."/>
            <person name="Barry K."/>
            <person name="Detter J.C."/>
            <person name="Glavina del Rio T."/>
            <person name="Hammon N."/>
            <person name="Israni S."/>
            <person name="Pitluck S."/>
            <person name="Brettin T."/>
            <person name="Bruce D."/>
            <person name="Han C."/>
            <person name="Tapia R."/>
            <person name="Gilna P."/>
            <person name="Kiss H."/>
            <person name="Schmutz J."/>
            <person name="Larimer F."/>
            <person name="Land M."/>
            <person name="Kyrpides N."/>
            <person name="Ivanova N."/>
            <person name="Richardson P."/>
        </authorList>
    </citation>
    <scope>NUCLEOTIDE SEQUENCE [LARGE SCALE GENOMIC DNA]</scope>
    <source>
        <strain evidence="11">ATCC BAA-621 / DSM 15236 / T118</strain>
    </source>
</reference>
<sequence length="271" mass="28457">MTQRIAFIGGGNMASAIIGGLIKQGLAPRQIDVVEPQAEARDKLACSYGLQPHAEAGAFLAQADLVIWAVKPQTFKDAALAVAPHTANALHLSVAAGIPSDSIARWLGTERVVRAMPNTPALIGKGISGLFARSAVSSADKDWISQIMASTGEFLWFDAEGQLDAVTALSGSGPAYVFYFMEAMTTAGCEMGLSREQAHQLTVATFVGASELARTSSEPPKVLRQRVTSKGGTTFAAISSMEDGDLQAEFINAIYAARQRAQELGDELGGA</sequence>
<dbReference type="PIRSF" id="PIRSF000193">
    <property type="entry name" value="Pyrrol-5-carb_rd"/>
    <property type="match status" value="1"/>
</dbReference>
<dbReference type="GO" id="GO:0004735">
    <property type="term" value="F:pyrroline-5-carboxylate reductase activity"/>
    <property type="evidence" value="ECO:0007669"/>
    <property type="project" value="UniProtKB-UniRule"/>
</dbReference>
<protein>
    <recommendedName>
        <fullName evidence="4 5">Pyrroline-5-carboxylate reductase</fullName>
        <shortName evidence="4">P5C reductase</shortName>
        <shortName evidence="4">P5CR</shortName>
        <ecNumber evidence="4 5">1.5.1.2</ecNumber>
    </recommendedName>
    <alternativeName>
        <fullName evidence="4">PCA reductase</fullName>
    </alternativeName>
</protein>
<evidence type="ECO:0000256" key="4">
    <source>
        <dbReference type="HAMAP-Rule" id="MF_01925"/>
    </source>
</evidence>
<evidence type="ECO:0000256" key="7">
    <source>
        <dbReference type="RuleBase" id="RU003903"/>
    </source>
</evidence>
<dbReference type="STRING" id="338969.Rfer_3679"/>
<keyword evidence="4 7" id="KW-0641">Proline biosynthesis</keyword>
<dbReference type="PANTHER" id="PTHR11645:SF0">
    <property type="entry name" value="PYRROLINE-5-CARBOXYLATE REDUCTASE 3"/>
    <property type="match status" value="1"/>
</dbReference>
<dbReference type="FunFam" id="1.10.3730.10:FF:000001">
    <property type="entry name" value="Pyrroline-5-carboxylate reductase"/>
    <property type="match status" value="1"/>
</dbReference>
<keyword evidence="3 4" id="KW-0560">Oxidoreductase</keyword>
<comment type="catalytic activity">
    <reaction evidence="4">
        <text>L-proline + NAD(+) = (S)-1-pyrroline-5-carboxylate + NADH + 2 H(+)</text>
        <dbReference type="Rhea" id="RHEA:14105"/>
        <dbReference type="ChEBI" id="CHEBI:15378"/>
        <dbReference type="ChEBI" id="CHEBI:17388"/>
        <dbReference type="ChEBI" id="CHEBI:57540"/>
        <dbReference type="ChEBI" id="CHEBI:57945"/>
        <dbReference type="ChEBI" id="CHEBI:60039"/>
        <dbReference type="EC" id="1.5.1.2"/>
    </reaction>
</comment>
<evidence type="ECO:0000259" key="8">
    <source>
        <dbReference type="Pfam" id="PF03807"/>
    </source>
</evidence>
<dbReference type="PANTHER" id="PTHR11645">
    <property type="entry name" value="PYRROLINE-5-CARBOXYLATE REDUCTASE"/>
    <property type="match status" value="1"/>
</dbReference>
<dbReference type="InterPro" id="IPR000304">
    <property type="entry name" value="Pyrroline-COOH_reductase"/>
</dbReference>
<comment type="similarity">
    <text evidence="1 4 7">Belongs to the pyrroline-5-carboxylate reductase family.</text>
</comment>
<dbReference type="InterPro" id="IPR053790">
    <property type="entry name" value="P5CR-like_CS"/>
</dbReference>
<dbReference type="RefSeq" id="WP_011465942.1">
    <property type="nucleotide sequence ID" value="NC_007908.1"/>
</dbReference>
<dbReference type="GO" id="GO:0005737">
    <property type="term" value="C:cytoplasm"/>
    <property type="evidence" value="ECO:0007669"/>
    <property type="project" value="UniProtKB-SubCell"/>
</dbReference>
<evidence type="ECO:0000256" key="1">
    <source>
        <dbReference type="ARBA" id="ARBA00005525"/>
    </source>
</evidence>
<feature type="binding site" evidence="6">
    <location>
        <begin position="69"/>
        <end position="72"/>
    </location>
    <ligand>
        <name>NADP(+)</name>
        <dbReference type="ChEBI" id="CHEBI:58349"/>
    </ligand>
</feature>
<dbReference type="PROSITE" id="PS00521">
    <property type="entry name" value="P5CR"/>
    <property type="match status" value="1"/>
</dbReference>
<feature type="domain" description="Pyrroline-5-carboxylate reductase catalytic N-terminal" evidence="8">
    <location>
        <begin position="4"/>
        <end position="97"/>
    </location>
</feature>
<dbReference type="InterPro" id="IPR036291">
    <property type="entry name" value="NAD(P)-bd_dom_sf"/>
</dbReference>
<dbReference type="AlphaFoldDB" id="Q21S74"/>
<dbReference type="KEGG" id="rfr:Rfer_3679"/>
<comment type="pathway">
    <text evidence="4 7">Amino-acid biosynthesis; L-proline biosynthesis; L-proline from L-glutamate 5-semialdehyde: step 1/1.</text>
</comment>
<dbReference type="Proteomes" id="UP000008332">
    <property type="component" value="Chromosome"/>
</dbReference>
<organism evidence="10 11">
    <name type="scientific">Albidiferax ferrireducens (strain ATCC BAA-621 / DSM 15236 / T118)</name>
    <name type="common">Rhodoferax ferrireducens</name>
    <dbReference type="NCBI Taxonomy" id="338969"/>
    <lineage>
        <taxon>Bacteria</taxon>
        <taxon>Pseudomonadati</taxon>
        <taxon>Pseudomonadota</taxon>
        <taxon>Betaproteobacteria</taxon>
        <taxon>Burkholderiales</taxon>
        <taxon>Comamonadaceae</taxon>
        <taxon>Rhodoferax</taxon>
    </lineage>
</organism>
<evidence type="ECO:0000256" key="2">
    <source>
        <dbReference type="ARBA" id="ARBA00022857"/>
    </source>
</evidence>
<dbReference type="eggNOG" id="COG0345">
    <property type="taxonomic scope" value="Bacteria"/>
</dbReference>
<dbReference type="InterPro" id="IPR008927">
    <property type="entry name" value="6-PGluconate_DH-like_C_sf"/>
</dbReference>
<dbReference type="Pfam" id="PF14748">
    <property type="entry name" value="P5CR_dimer"/>
    <property type="match status" value="1"/>
</dbReference>
<comment type="function">
    <text evidence="4">Catalyzes the reduction of 1-pyrroline-5-carboxylate (PCA) to L-proline.</text>
</comment>
<feature type="binding site" evidence="6">
    <location>
        <begin position="8"/>
        <end position="13"/>
    </location>
    <ligand>
        <name>NADP(+)</name>
        <dbReference type="ChEBI" id="CHEBI:58349"/>
    </ligand>
</feature>
<evidence type="ECO:0000259" key="9">
    <source>
        <dbReference type="Pfam" id="PF14748"/>
    </source>
</evidence>
<dbReference type="InterPro" id="IPR029036">
    <property type="entry name" value="P5CR_dimer"/>
</dbReference>
<keyword evidence="2 4" id="KW-0521">NADP</keyword>
<dbReference type="HAMAP" id="MF_01925">
    <property type="entry name" value="P5C_reductase"/>
    <property type="match status" value="1"/>
</dbReference>
<dbReference type="EMBL" id="CP000267">
    <property type="protein sequence ID" value="ABD71379.1"/>
    <property type="molecule type" value="Genomic_DNA"/>
</dbReference>
<comment type="subcellular location">
    <subcellularLocation>
        <location evidence="4">Cytoplasm</location>
    </subcellularLocation>
</comment>
<dbReference type="GO" id="GO:0055129">
    <property type="term" value="P:L-proline biosynthetic process"/>
    <property type="evidence" value="ECO:0007669"/>
    <property type="project" value="UniProtKB-UniRule"/>
</dbReference>
<keyword evidence="4" id="KW-0963">Cytoplasm</keyword>
<dbReference type="UniPathway" id="UPA00098">
    <property type="reaction ID" value="UER00361"/>
</dbReference>
<evidence type="ECO:0000256" key="5">
    <source>
        <dbReference type="NCBIfam" id="TIGR00112"/>
    </source>
</evidence>